<keyword evidence="2" id="KW-1185">Reference proteome</keyword>
<accession>A0A0V1DHN5</accession>
<gene>
    <name evidence="1" type="ORF">T03_1302</name>
</gene>
<name>A0A0V1DHN5_TRIBR</name>
<dbReference type="Proteomes" id="UP000054653">
    <property type="component" value="Unassembled WGS sequence"/>
</dbReference>
<protein>
    <submittedName>
        <fullName evidence="1">Uncharacterized protein</fullName>
    </submittedName>
</protein>
<evidence type="ECO:0000313" key="1">
    <source>
        <dbReference type="EMBL" id="KRY60981.1"/>
    </source>
</evidence>
<dbReference type="EMBL" id="JYDI01000003">
    <property type="protein sequence ID" value="KRY60981.1"/>
    <property type="molecule type" value="Genomic_DNA"/>
</dbReference>
<proteinExistence type="predicted"/>
<dbReference type="AlphaFoldDB" id="A0A0V1DHN5"/>
<sequence>MQQKSVVYLETVTGIFPVPVPVRRISLKYKISISFFHICFKVATFIFTDKLIKFIPSLLMLYMAVVF</sequence>
<organism evidence="1 2">
    <name type="scientific">Trichinella britovi</name>
    <name type="common">Parasitic roundworm</name>
    <dbReference type="NCBI Taxonomy" id="45882"/>
    <lineage>
        <taxon>Eukaryota</taxon>
        <taxon>Metazoa</taxon>
        <taxon>Ecdysozoa</taxon>
        <taxon>Nematoda</taxon>
        <taxon>Enoplea</taxon>
        <taxon>Dorylaimia</taxon>
        <taxon>Trichinellida</taxon>
        <taxon>Trichinellidae</taxon>
        <taxon>Trichinella</taxon>
    </lineage>
</organism>
<evidence type="ECO:0000313" key="2">
    <source>
        <dbReference type="Proteomes" id="UP000054653"/>
    </source>
</evidence>
<reference evidence="1 2" key="1">
    <citation type="submission" date="2015-01" db="EMBL/GenBank/DDBJ databases">
        <title>Evolution of Trichinella species and genotypes.</title>
        <authorList>
            <person name="Korhonen P.K."/>
            <person name="Edoardo P."/>
            <person name="Giuseppe L.R."/>
            <person name="Gasser R.B."/>
        </authorList>
    </citation>
    <scope>NUCLEOTIDE SEQUENCE [LARGE SCALE GENOMIC DNA]</scope>
    <source>
        <strain evidence="1">ISS120</strain>
    </source>
</reference>
<comment type="caution">
    <text evidence="1">The sequence shown here is derived from an EMBL/GenBank/DDBJ whole genome shotgun (WGS) entry which is preliminary data.</text>
</comment>